<keyword evidence="1" id="KW-1133">Transmembrane helix</keyword>
<protein>
    <submittedName>
        <fullName evidence="2">Uncharacterized protein</fullName>
    </submittedName>
</protein>
<evidence type="ECO:0000313" key="3">
    <source>
        <dbReference type="Proteomes" id="UP000054632"/>
    </source>
</evidence>
<sequence length="61" mass="7197">MFRLIGSELARKRPERIFPFIVLYRSEALLTIVHGFSFESDFFLFICGTFFNMAFFYSVAV</sequence>
<evidence type="ECO:0000256" key="1">
    <source>
        <dbReference type="SAM" id="Phobius"/>
    </source>
</evidence>
<dbReference type="AlphaFoldDB" id="A0A0V1EPI7"/>
<reference evidence="2 3" key="1">
    <citation type="submission" date="2015-01" db="EMBL/GenBank/DDBJ databases">
        <title>Evolution of Trichinella species and genotypes.</title>
        <authorList>
            <person name="Korhonen P.K."/>
            <person name="Edoardo P."/>
            <person name="Giuseppe L.R."/>
            <person name="Gasser R.B."/>
        </authorList>
    </citation>
    <scope>NUCLEOTIDE SEQUENCE [LARGE SCALE GENOMIC DNA]</scope>
    <source>
        <strain evidence="2">ISS13</strain>
    </source>
</reference>
<comment type="caution">
    <text evidence="2">The sequence shown here is derived from an EMBL/GenBank/DDBJ whole genome shotgun (WGS) entry which is preliminary data.</text>
</comment>
<gene>
    <name evidence="2" type="ORF">T4A_4917</name>
</gene>
<proteinExistence type="predicted"/>
<evidence type="ECO:0000313" key="2">
    <source>
        <dbReference type="EMBL" id="KRY75644.1"/>
    </source>
</evidence>
<dbReference type="EMBL" id="JYDR01000016">
    <property type="protein sequence ID" value="KRY75644.1"/>
    <property type="molecule type" value="Genomic_DNA"/>
</dbReference>
<name>A0A0V1EPI7_TRIPS</name>
<keyword evidence="1" id="KW-0812">Transmembrane</keyword>
<feature type="transmembrane region" description="Helical" evidence="1">
    <location>
        <begin position="42"/>
        <end position="60"/>
    </location>
</feature>
<dbReference type="Proteomes" id="UP000054632">
    <property type="component" value="Unassembled WGS sequence"/>
</dbReference>
<keyword evidence="1" id="KW-0472">Membrane</keyword>
<accession>A0A0V1EPI7</accession>
<organism evidence="2 3">
    <name type="scientific">Trichinella pseudospiralis</name>
    <name type="common">Parasitic roundworm</name>
    <dbReference type="NCBI Taxonomy" id="6337"/>
    <lineage>
        <taxon>Eukaryota</taxon>
        <taxon>Metazoa</taxon>
        <taxon>Ecdysozoa</taxon>
        <taxon>Nematoda</taxon>
        <taxon>Enoplea</taxon>
        <taxon>Dorylaimia</taxon>
        <taxon>Trichinellida</taxon>
        <taxon>Trichinellidae</taxon>
        <taxon>Trichinella</taxon>
    </lineage>
</organism>
<feature type="transmembrane region" description="Helical" evidence="1">
    <location>
        <begin position="17"/>
        <end position="36"/>
    </location>
</feature>